<proteinExistence type="inferred from homology"/>
<organism evidence="7 8">
    <name type="scientific">Candidatus Aphodousia faecigallinarum</name>
    <dbReference type="NCBI Taxonomy" id="2840677"/>
    <lineage>
        <taxon>Bacteria</taxon>
        <taxon>Pseudomonadati</taxon>
        <taxon>Pseudomonadota</taxon>
        <taxon>Betaproteobacteria</taxon>
        <taxon>Burkholderiales</taxon>
        <taxon>Sutterellaceae</taxon>
        <taxon>Sutterellaceae incertae sedis</taxon>
        <taxon>Candidatus Aphodousia</taxon>
    </lineage>
</organism>
<evidence type="ECO:0000259" key="6">
    <source>
        <dbReference type="Pfam" id="PF00753"/>
    </source>
</evidence>
<evidence type="ECO:0000256" key="1">
    <source>
        <dbReference type="ARBA" id="ARBA00007749"/>
    </source>
</evidence>
<dbReference type="GO" id="GO:0016787">
    <property type="term" value="F:hydrolase activity"/>
    <property type="evidence" value="ECO:0007669"/>
    <property type="project" value="UniProtKB-KW"/>
</dbReference>
<evidence type="ECO:0000313" key="7">
    <source>
        <dbReference type="EMBL" id="HIU38034.1"/>
    </source>
</evidence>
<feature type="non-terminal residue" evidence="7">
    <location>
        <position position="258"/>
    </location>
</feature>
<dbReference type="Proteomes" id="UP000824083">
    <property type="component" value="Unassembled WGS sequence"/>
</dbReference>
<dbReference type="SUPFAM" id="SSF56281">
    <property type="entry name" value="Metallo-hydrolase/oxidoreductase"/>
    <property type="match status" value="1"/>
</dbReference>
<dbReference type="InterPro" id="IPR036866">
    <property type="entry name" value="RibonucZ/Hydroxyglut_hydro"/>
</dbReference>
<keyword evidence="2" id="KW-0479">Metal-binding</keyword>
<sequence>MPYRCSRRTLLGACGACVVAPSLVCASEGGKMVNQEFALSAVQMLQIGQIKVSVIIDRKTVFNQSLFEGVEKSPEMMAYLPGGEAPGVVKTFLVQIPNRQVLIDAGYGASAGGSTVETLLKMEIKPEEITDVFLTHLDGDHIGGLVQNDKAVFSKATVHLSKAEYESWIEKGVGRAEGSIQRARSILSFYRDRVKTFDFDEEVLPGMLASDARGHTMGHTRYDLDSDGKGMSIIGDLMHAYPLQMRHTKMSSRYDEDP</sequence>
<feature type="signal peptide" evidence="5">
    <location>
        <begin position="1"/>
        <end position="26"/>
    </location>
</feature>
<accession>A0A9D1LFP9</accession>
<reference evidence="7" key="1">
    <citation type="submission" date="2020-10" db="EMBL/GenBank/DDBJ databases">
        <authorList>
            <person name="Gilroy R."/>
        </authorList>
    </citation>
    <scope>NUCLEOTIDE SEQUENCE</scope>
    <source>
        <strain evidence="7">7463</strain>
    </source>
</reference>
<protein>
    <submittedName>
        <fullName evidence="7">MBL fold metallo-hydrolase</fullName>
    </submittedName>
</protein>
<dbReference type="AlphaFoldDB" id="A0A9D1LFP9"/>
<evidence type="ECO:0000256" key="4">
    <source>
        <dbReference type="ARBA" id="ARBA00022833"/>
    </source>
</evidence>
<dbReference type="InterPro" id="IPR051013">
    <property type="entry name" value="MBL_superfamily_lactonases"/>
</dbReference>
<dbReference type="GO" id="GO:0046872">
    <property type="term" value="F:metal ion binding"/>
    <property type="evidence" value="ECO:0007669"/>
    <property type="project" value="UniProtKB-KW"/>
</dbReference>
<comment type="similarity">
    <text evidence="1">Belongs to the metallo-beta-lactamase superfamily.</text>
</comment>
<feature type="domain" description="Metallo-beta-lactamase" evidence="6">
    <location>
        <begin position="87"/>
        <end position="242"/>
    </location>
</feature>
<dbReference type="Gene3D" id="3.60.15.10">
    <property type="entry name" value="Ribonuclease Z/Hydroxyacylglutathione hydrolase-like"/>
    <property type="match status" value="1"/>
</dbReference>
<name>A0A9D1LFP9_9BURK</name>
<dbReference type="Pfam" id="PF00753">
    <property type="entry name" value="Lactamase_B"/>
    <property type="match status" value="1"/>
</dbReference>
<feature type="chain" id="PRO_5038438806" evidence="5">
    <location>
        <begin position="27"/>
        <end position="258"/>
    </location>
</feature>
<comment type="caution">
    <text evidence="7">The sequence shown here is derived from an EMBL/GenBank/DDBJ whole genome shotgun (WGS) entry which is preliminary data.</text>
</comment>
<gene>
    <name evidence="7" type="ORF">IAC56_07175</name>
</gene>
<keyword evidence="4" id="KW-0862">Zinc</keyword>
<dbReference type="InterPro" id="IPR001279">
    <property type="entry name" value="Metallo-B-lactamas"/>
</dbReference>
<keyword evidence="3" id="KW-0378">Hydrolase</keyword>
<evidence type="ECO:0000256" key="5">
    <source>
        <dbReference type="SAM" id="SignalP"/>
    </source>
</evidence>
<reference evidence="7" key="2">
    <citation type="journal article" date="2021" name="PeerJ">
        <title>Extensive microbial diversity within the chicken gut microbiome revealed by metagenomics and culture.</title>
        <authorList>
            <person name="Gilroy R."/>
            <person name="Ravi A."/>
            <person name="Getino M."/>
            <person name="Pursley I."/>
            <person name="Horton D.L."/>
            <person name="Alikhan N.F."/>
            <person name="Baker D."/>
            <person name="Gharbi K."/>
            <person name="Hall N."/>
            <person name="Watson M."/>
            <person name="Adriaenssens E.M."/>
            <person name="Foster-Nyarko E."/>
            <person name="Jarju S."/>
            <person name="Secka A."/>
            <person name="Antonio M."/>
            <person name="Oren A."/>
            <person name="Chaudhuri R.R."/>
            <person name="La Ragione R."/>
            <person name="Hildebrand F."/>
            <person name="Pallen M.J."/>
        </authorList>
    </citation>
    <scope>NUCLEOTIDE SEQUENCE</scope>
    <source>
        <strain evidence="7">7463</strain>
    </source>
</reference>
<keyword evidence="5" id="KW-0732">Signal</keyword>
<dbReference type="PANTHER" id="PTHR42978">
    <property type="entry name" value="QUORUM-QUENCHING LACTONASE YTNP-RELATED-RELATED"/>
    <property type="match status" value="1"/>
</dbReference>
<dbReference type="PANTHER" id="PTHR42978:SF6">
    <property type="entry name" value="QUORUM-QUENCHING LACTONASE YTNP-RELATED"/>
    <property type="match status" value="1"/>
</dbReference>
<dbReference type="EMBL" id="DVMY01000108">
    <property type="protein sequence ID" value="HIU38034.1"/>
    <property type="molecule type" value="Genomic_DNA"/>
</dbReference>
<evidence type="ECO:0000313" key="8">
    <source>
        <dbReference type="Proteomes" id="UP000824083"/>
    </source>
</evidence>
<evidence type="ECO:0000256" key="3">
    <source>
        <dbReference type="ARBA" id="ARBA00022801"/>
    </source>
</evidence>
<evidence type="ECO:0000256" key="2">
    <source>
        <dbReference type="ARBA" id="ARBA00022723"/>
    </source>
</evidence>